<dbReference type="STRING" id="96561.Dole_3174"/>
<evidence type="ECO:0000256" key="4">
    <source>
        <dbReference type="ARBA" id="ARBA00013858"/>
    </source>
</evidence>
<dbReference type="InterPro" id="IPR036563">
    <property type="entry name" value="MoaE_sf"/>
</dbReference>
<dbReference type="GO" id="GO:0006777">
    <property type="term" value="P:Mo-molybdopterin cofactor biosynthetic process"/>
    <property type="evidence" value="ECO:0007669"/>
    <property type="project" value="InterPro"/>
</dbReference>
<evidence type="ECO:0000256" key="10">
    <source>
        <dbReference type="ARBA" id="ARBA00049878"/>
    </source>
</evidence>
<dbReference type="AlphaFoldDB" id="A9A058"/>
<dbReference type="Proteomes" id="UP000008561">
    <property type="component" value="Chromosome"/>
</dbReference>
<evidence type="ECO:0000256" key="5">
    <source>
        <dbReference type="ARBA" id="ARBA00026066"/>
    </source>
</evidence>
<gene>
    <name evidence="11" type="ordered locus">Dole_3174</name>
</gene>
<comment type="pathway">
    <text evidence="1">Cofactor biosynthesis; molybdopterin biosynthesis.</text>
</comment>
<dbReference type="RefSeq" id="WP_012176587.1">
    <property type="nucleotide sequence ID" value="NC_009943.1"/>
</dbReference>
<evidence type="ECO:0000256" key="8">
    <source>
        <dbReference type="ARBA" id="ARBA00030781"/>
    </source>
</evidence>
<evidence type="ECO:0000256" key="6">
    <source>
        <dbReference type="ARBA" id="ARBA00029745"/>
    </source>
</evidence>
<dbReference type="InterPro" id="IPR003448">
    <property type="entry name" value="Mopterin_biosynth_MoaE"/>
</dbReference>
<reference evidence="11 12" key="1">
    <citation type="submission" date="2007-10" db="EMBL/GenBank/DDBJ databases">
        <title>Complete sequence of Desulfococcus oleovorans Hxd3.</title>
        <authorList>
            <consortium name="US DOE Joint Genome Institute"/>
            <person name="Copeland A."/>
            <person name="Lucas S."/>
            <person name="Lapidus A."/>
            <person name="Barry K."/>
            <person name="Glavina del Rio T."/>
            <person name="Dalin E."/>
            <person name="Tice H."/>
            <person name="Pitluck S."/>
            <person name="Kiss H."/>
            <person name="Brettin T."/>
            <person name="Bruce D."/>
            <person name="Detter J.C."/>
            <person name="Han C."/>
            <person name="Schmutz J."/>
            <person name="Larimer F."/>
            <person name="Land M."/>
            <person name="Hauser L."/>
            <person name="Kyrpides N."/>
            <person name="Kim E."/>
            <person name="Wawrik B."/>
            <person name="Richardson P."/>
        </authorList>
    </citation>
    <scope>NUCLEOTIDE SEQUENCE [LARGE SCALE GENOMIC DNA]</scope>
    <source>
        <strain evidence="12">DSM 6200 / JCM 39069 / Hxd3</strain>
    </source>
</reference>
<dbReference type="Gene3D" id="3.90.1170.40">
    <property type="entry name" value="Molybdopterin biosynthesis MoaE subunit"/>
    <property type="match status" value="1"/>
</dbReference>
<name>A9A058_DESOH</name>
<comment type="similarity">
    <text evidence="2">Belongs to the MoaE family.</text>
</comment>
<proteinExistence type="inferred from homology"/>
<keyword evidence="12" id="KW-1185">Reference proteome</keyword>
<comment type="catalytic activity">
    <reaction evidence="10">
        <text>2 [molybdopterin-synthase sulfur-carrier protein]-C-terminal-Gly-aminoethanethioate + cyclic pyranopterin phosphate + H2O = molybdopterin + 2 [molybdopterin-synthase sulfur-carrier protein]-C-terminal Gly-Gly + 2 H(+)</text>
        <dbReference type="Rhea" id="RHEA:26333"/>
        <dbReference type="Rhea" id="RHEA-COMP:12202"/>
        <dbReference type="Rhea" id="RHEA-COMP:19907"/>
        <dbReference type="ChEBI" id="CHEBI:15377"/>
        <dbReference type="ChEBI" id="CHEBI:15378"/>
        <dbReference type="ChEBI" id="CHEBI:58698"/>
        <dbReference type="ChEBI" id="CHEBI:59648"/>
        <dbReference type="ChEBI" id="CHEBI:90778"/>
        <dbReference type="ChEBI" id="CHEBI:232372"/>
        <dbReference type="EC" id="2.8.1.12"/>
    </reaction>
</comment>
<organism evidence="11 12">
    <name type="scientific">Desulfosudis oleivorans (strain DSM 6200 / JCM 39069 / Hxd3)</name>
    <name type="common">Desulfococcus oleovorans</name>
    <dbReference type="NCBI Taxonomy" id="96561"/>
    <lineage>
        <taxon>Bacteria</taxon>
        <taxon>Pseudomonadati</taxon>
        <taxon>Thermodesulfobacteriota</taxon>
        <taxon>Desulfobacteria</taxon>
        <taxon>Desulfobacterales</taxon>
        <taxon>Desulfosudaceae</taxon>
        <taxon>Desulfosudis</taxon>
    </lineage>
</organism>
<evidence type="ECO:0000256" key="2">
    <source>
        <dbReference type="ARBA" id="ARBA00005426"/>
    </source>
</evidence>
<dbReference type="UniPathway" id="UPA00344"/>
<accession>A9A058</accession>
<dbReference type="HOGENOM" id="CLU_153736_0_0_7"/>
<dbReference type="EC" id="2.8.1.12" evidence="3"/>
<evidence type="ECO:0000256" key="1">
    <source>
        <dbReference type="ARBA" id="ARBA00005046"/>
    </source>
</evidence>
<dbReference type="SUPFAM" id="SSF54690">
    <property type="entry name" value="Molybdopterin synthase subunit MoaE"/>
    <property type="match status" value="1"/>
</dbReference>
<dbReference type="Pfam" id="PF02391">
    <property type="entry name" value="MoaE"/>
    <property type="match status" value="1"/>
</dbReference>
<dbReference type="OrthoDB" id="9786032at2"/>
<dbReference type="EMBL" id="CP000859">
    <property type="protein sequence ID" value="ABW68977.1"/>
    <property type="molecule type" value="Genomic_DNA"/>
</dbReference>
<dbReference type="KEGG" id="dol:Dole_3174"/>
<dbReference type="eggNOG" id="COG0314">
    <property type="taxonomic scope" value="Bacteria"/>
</dbReference>
<evidence type="ECO:0000256" key="9">
    <source>
        <dbReference type="ARBA" id="ARBA00032474"/>
    </source>
</evidence>
<evidence type="ECO:0000313" key="12">
    <source>
        <dbReference type="Proteomes" id="UP000008561"/>
    </source>
</evidence>
<comment type="subunit">
    <text evidence="5">Heterotetramer of 2 MoaD subunits and 2 MoaE subunits. Also stable as homodimer. The enzyme changes between these two forms during catalysis.</text>
</comment>
<dbReference type="GO" id="GO:0030366">
    <property type="term" value="F:molybdopterin synthase activity"/>
    <property type="evidence" value="ECO:0007669"/>
    <property type="project" value="UniProtKB-EC"/>
</dbReference>
<evidence type="ECO:0000256" key="3">
    <source>
        <dbReference type="ARBA" id="ARBA00011950"/>
    </source>
</evidence>
<evidence type="ECO:0000256" key="7">
    <source>
        <dbReference type="ARBA" id="ARBA00030407"/>
    </source>
</evidence>
<sequence>MDLAKMVNRVKRHPDFAKAGMVLCHNGVVRETAADGKTRVSGLTPTVDHEKLARVIEKHRRMPGIIEVAVEIAEGRRLAVGDDIMLMVVAGDVRGNVFDAMRSLLDEVKSTVVTKAEEKA</sequence>
<evidence type="ECO:0000313" key="11">
    <source>
        <dbReference type="EMBL" id="ABW68977.1"/>
    </source>
</evidence>
<protein>
    <recommendedName>
        <fullName evidence="4">Molybdopterin synthase catalytic subunit</fullName>
        <ecNumber evidence="3">2.8.1.12</ecNumber>
    </recommendedName>
    <alternativeName>
        <fullName evidence="8">MPT synthase subunit 2</fullName>
    </alternativeName>
    <alternativeName>
        <fullName evidence="6">Molybdenum cofactor biosynthesis protein E</fullName>
    </alternativeName>
    <alternativeName>
        <fullName evidence="7">Molybdopterin-converting factor large subunit</fullName>
    </alternativeName>
    <alternativeName>
        <fullName evidence="9">Molybdopterin-converting factor subunit 2</fullName>
    </alternativeName>
</protein>